<dbReference type="InterPro" id="IPR007060">
    <property type="entry name" value="FtsL/DivIC"/>
</dbReference>
<feature type="transmembrane region" description="Helical" evidence="2">
    <location>
        <begin position="12"/>
        <end position="31"/>
    </location>
</feature>
<keyword evidence="3" id="KW-0132">Cell division</keyword>
<dbReference type="RefSeq" id="WP_093025182.1">
    <property type="nucleotide sequence ID" value="NZ_FPBK01000007.1"/>
</dbReference>
<evidence type="ECO:0000256" key="2">
    <source>
        <dbReference type="SAM" id="Phobius"/>
    </source>
</evidence>
<evidence type="ECO:0000313" key="4">
    <source>
        <dbReference type="Proteomes" id="UP000199138"/>
    </source>
</evidence>
<dbReference type="STRING" id="1224947.SAMN05216480_107120"/>
<keyword evidence="3" id="KW-0131">Cell cycle</keyword>
<feature type="coiled-coil region" evidence="1">
    <location>
        <begin position="41"/>
        <end position="68"/>
    </location>
</feature>
<reference evidence="3 4" key="1">
    <citation type="submission" date="2016-10" db="EMBL/GenBank/DDBJ databases">
        <authorList>
            <person name="de Groot N.N."/>
        </authorList>
    </citation>
    <scope>NUCLEOTIDE SEQUENCE [LARGE SCALE GENOMIC DNA]</scope>
    <source>
        <strain evidence="3 4">CGMCC 1.12333</strain>
    </source>
</reference>
<dbReference type="GO" id="GO:0051301">
    <property type="term" value="P:cell division"/>
    <property type="evidence" value="ECO:0007669"/>
    <property type="project" value="UniProtKB-KW"/>
</dbReference>
<dbReference type="Proteomes" id="UP000199138">
    <property type="component" value="Unassembled WGS sequence"/>
</dbReference>
<evidence type="ECO:0000313" key="3">
    <source>
        <dbReference type="EMBL" id="SFU56236.1"/>
    </source>
</evidence>
<keyword evidence="4" id="KW-1185">Reference proteome</keyword>
<dbReference type="Pfam" id="PF04977">
    <property type="entry name" value="DivIC"/>
    <property type="match status" value="1"/>
</dbReference>
<dbReference type="AlphaFoldDB" id="A0A1I7H6W0"/>
<keyword evidence="2" id="KW-1133">Transmembrane helix</keyword>
<dbReference type="OrthoDB" id="1467719at2"/>
<protein>
    <submittedName>
        <fullName evidence="3">Cell division protein FtsB</fullName>
    </submittedName>
</protein>
<keyword evidence="1" id="KW-0175">Coiled coil</keyword>
<proteinExistence type="predicted"/>
<sequence>MLKKLRQNKWFKIFGNIYILVLTFFVVWMFFFDANNWWFTHSELNDEIDKLEKQQEHLRGEIEHDKALIRQLQDKDSLEKYARERYYFKKEDEEIYLIEFDTLKNE</sequence>
<keyword evidence="2" id="KW-0812">Transmembrane</keyword>
<keyword evidence="2" id="KW-0472">Membrane</keyword>
<gene>
    <name evidence="3" type="ORF">SAMN05216480_107120</name>
</gene>
<name>A0A1I7H6W0_9FLAO</name>
<evidence type="ECO:0000256" key="1">
    <source>
        <dbReference type="SAM" id="Coils"/>
    </source>
</evidence>
<accession>A0A1I7H6W0</accession>
<dbReference type="EMBL" id="FPBK01000007">
    <property type="protein sequence ID" value="SFU56236.1"/>
    <property type="molecule type" value="Genomic_DNA"/>
</dbReference>
<organism evidence="3 4">
    <name type="scientific">Pustulibacterium marinum</name>
    <dbReference type="NCBI Taxonomy" id="1224947"/>
    <lineage>
        <taxon>Bacteria</taxon>
        <taxon>Pseudomonadati</taxon>
        <taxon>Bacteroidota</taxon>
        <taxon>Flavobacteriia</taxon>
        <taxon>Flavobacteriales</taxon>
        <taxon>Flavobacteriaceae</taxon>
        <taxon>Pustulibacterium</taxon>
    </lineage>
</organism>